<evidence type="ECO:0000256" key="9">
    <source>
        <dbReference type="ARBA" id="ARBA00022801"/>
    </source>
</evidence>
<dbReference type="EC" id="3.4.11.5" evidence="5"/>
<evidence type="ECO:0000259" key="20">
    <source>
        <dbReference type="PROSITE" id="PS00631"/>
    </source>
</evidence>
<evidence type="ECO:0000256" key="13">
    <source>
        <dbReference type="ARBA" id="ARBA00030930"/>
    </source>
</evidence>
<evidence type="ECO:0000313" key="21">
    <source>
        <dbReference type="EnsemblMetazoa" id="BGLB018068-PA"/>
    </source>
</evidence>
<dbReference type="PROSITE" id="PS00631">
    <property type="entry name" value="CYTOSOL_AP"/>
    <property type="match status" value="1"/>
</dbReference>
<dbReference type="GO" id="GO:0006508">
    <property type="term" value="P:proteolysis"/>
    <property type="evidence" value="ECO:0007669"/>
    <property type="project" value="UniProtKB-KW"/>
</dbReference>
<name>A0A2C9KE70_BIOGL</name>
<dbReference type="KEGG" id="bgt:106061422"/>
<evidence type="ECO:0000256" key="15">
    <source>
        <dbReference type="ARBA" id="ARBA00031564"/>
    </source>
</evidence>
<dbReference type="InterPro" id="IPR008283">
    <property type="entry name" value="Peptidase_M17_N"/>
</dbReference>
<evidence type="ECO:0000256" key="17">
    <source>
        <dbReference type="ARBA" id="ARBA00045966"/>
    </source>
</evidence>
<dbReference type="Gene3D" id="3.40.630.10">
    <property type="entry name" value="Zn peptidases"/>
    <property type="match status" value="1"/>
</dbReference>
<dbReference type="EnsemblMetazoa" id="BGLB018068-RA">
    <property type="protein sequence ID" value="BGLB018068-PA"/>
    <property type="gene ID" value="BGLB018068"/>
</dbReference>
<sequence length="536" mass="57956">MCTNRVFLRLNVLILKQHSNFKLSLVWQHNSRFFSMSALQSKGLVLGVYEPKEKDGKFILTPTAQVFNQTSGGQLESILKIAGKKLKTGKSRLLYGIGEAYSTIAVANLGKQDAGYDADEQVDQGKENVRTAVASAVVSLRDSGETQVDIEPCGDAEAAAEGTFLSLYSFDDLRQEEKRKPSVDVNLVTLGLSEEVIASTKTSWSKGQTLASAQNLARKLKENPANLMTPTIFCEEVKKNFEGLPNVEVIVRDKEWAEAQKMGSFLSVSRGSEEPPKFLEIHYNGGNPADPPVVFVGKGVTFDSGGISIKPSGDMDKMRADMGGAACVISSILAAVKLGLPLNIKGFTPLTENMPSGKATKPGDVVVARNGKTIMVNNTDAEGRLILADTLCYAETFNPRLILDIATLTGAVVIALGGVVSAAYTKSDHLWETLHNAGKVTGDRMWRMPLLKYYTGLVTEGVIADVNNISKKAREAGSCTAAAFLKEFVSTDNWIHVDMAGVMHNSDEVPYLGSGMSGRPTRTLFQFLESLSKQQA</sequence>
<evidence type="ECO:0000256" key="6">
    <source>
        <dbReference type="ARBA" id="ARBA00014190"/>
    </source>
</evidence>
<comment type="function">
    <text evidence="17">Cytosolic metallopeptidase that catalyzes the removal of unsubstituted N-terminal hydrophobic amino acids from various peptides. The presence of Zn(2+) ions is essential for the peptidase activity, and the association with other cofactors can modulate the substrate spectificity of the enzyme. For instance, in the presence of Mn(2+), it displays a specific Cys-Gly hydrolyzing activity of Cys-Gly-S-conjugates. Involved in the metabolism of glutathione and in the degradation of glutathione S-conjugates, which may play a role in the control of the cell redox status.</text>
</comment>
<comment type="catalytic activity">
    <reaction evidence="2">
        <text>Release of N-terminal proline from a peptide.</text>
        <dbReference type="EC" id="3.4.11.5"/>
    </reaction>
</comment>
<dbReference type="SUPFAM" id="SSF52949">
    <property type="entry name" value="Macro domain-like"/>
    <property type="match status" value="1"/>
</dbReference>
<dbReference type="VEuPathDB" id="VectorBase:BGLB018068"/>
<dbReference type="PANTHER" id="PTHR11963">
    <property type="entry name" value="LEUCINE AMINOPEPTIDASE-RELATED"/>
    <property type="match status" value="1"/>
</dbReference>
<evidence type="ECO:0000256" key="18">
    <source>
        <dbReference type="ARBA" id="ARBA00047881"/>
    </source>
</evidence>
<dbReference type="Gene3D" id="3.40.220.10">
    <property type="entry name" value="Leucine Aminopeptidase, subunit E, domain 1"/>
    <property type="match status" value="1"/>
</dbReference>
<dbReference type="RefSeq" id="XP_013075021.2">
    <property type="nucleotide sequence ID" value="XM_013219567.2"/>
</dbReference>
<dbReference type="STRING" id="6526.A0A2C9KE70"/>
<dbReference type="CDD" id="cd00433">
    <property type="entry name" value="Peptidase_M17"/>
    <property type="match status" value="1"/>
</dbReference>
<dbReference type="OrthoDB" id="412814at2759"/>
<dbReference type="EC" id="3.4.11.1" evidence="4"/>
<keyword evidence="9" id="KW-0378">Hydrolase</keyword>
<dbReference type="AlphaFoldDB" id="A0A2C9KE70"/>
<evidence type="ECO:0000256" key="12">
    <source>
        <dbReference type="ARBA" id="ARBA00029605"/>
    </source>
</evidence>
<dbReference type="VEuPathDB" id="VectorBase:BGLAX_036903"/>
<dbReference type="Pfam" id="PF02789">
    <property type="entry name" value="Peptidase_M17_N"/>
    <property type="match status" value="1"/>
</dbReference>
<comment type="catalytic activity">
    <reaction evidence="1">
        <text>Release of an N-terminal amino acid, Xaa-|-Yaa-, in which Xaa is preferably Leu, but may be other amino acids including Pro although not Arg or Lys, and Yaa may be Pro. Amino acid amides and methyl esters are also readily hydrolyzed, but rates on arylamides are exceedingly low.</text>
        <dbReference type="EC" id="3.4.11.1"/>
    </reaction>
</comment>
<evidence type="ECO:0000256" key="19">
    <source>
        <dbReference type="ARBA" id="ARBA00049107"/>
    </source>
</evidence>
<evidence type="ECO:0000256" key="1">
    <source>
        <dbReference type="ARBA" id="ARBA00000135"/>
    </source>
</evidence>
<reference evidence="21" key="1">
    <citation type="submission" date="2020-05" db="UniProtKB">
        <authorList>
            <consortium name="EnsemblMetazoa"/>
        </authorList>
    </citation>
    <scope>IDENTIFICATION</scope>
    <source>
        <strain evidence="21">BB02</strain>
    </source>
</reference>
<feature type="domain" description="Cytosol aminopeptidase" evidence="20">
    <location>
        <begin position="378"/>
        <end position="385"/>
    </location>
</feature>
<evidence type="ECO:0000256" key="3">
    <source>
        <dbReference type="ARBA" id="ARBA00009528"/>
    </source>
</evidence>
<gene>
    <name evidence="21" type="primary">106061422</name>
</gene>
<dbReference type="GO" id="GO:0030145">
    <property type="term" value="F:manganese ion binding"/>
    <property type="evidence" value="ECO:0007669"/>
    <property type="project" value="InterPro"/>
</dbReference>
<evidence type="ECO:0000256" key="10">
    <source>
        <dbReference type="ARBA" id="ARBA00023511"/>
    </source>
</evidence>
<dbReference type="Pfam" id="PF00883">
    <property type="entry name" value="Peptidase_M17"/>
    <property type="match status" value="1"/>
</dbReference>
<dbReference type="InterPro" id="IPR000819">
    <property type="entry name" value="Peptidase_M17_C"/>
</dbReference>
<dbReference type="GO" id="GO:0005737">
    <property type="term" value="C:cytoplasm"/>
    <property type="evidence" value="ECO:0007669"/>
    <property type="project" value="InterPro"/>
</dbReference>
<comment type="catalytic activity">
    <reaction evidence="18">
        <text>S-benzyl-L-cysteinylglycine + H2O = S-benzyl-L-cysteine + glycine</text>
        <dbReference type="Rhea" id="RHEA:62568"/>
        <dbReference type="ChEBI" id="CHEBI:15377"/>
        <dbReference type="ChEBI" id="CHEBI:57305"/>
        <dbReference type="ChEBI" id="CHEBI:145802"/>
        <dbReference type="ChEBI" id="CHEBI:145803"/>
    </reaction>
    <physiologicalReaction direction="left-to-right" evidence="18">
        <dbReference type="Rhea" id="RHEA:62569"/>
    </physiologicalReaction>
</comment>
<dbReference type="Proteomes" id="UP000076420">
    <property type="component" value="Unassembled WGS sequence"/>
</dbReference>
<dbReference type="PRINTS" id="PR00481">
    <property type="entry name" value="LAMNOPPTDASE"/>
</dbReference>
<evidence type="ECO:0000256" key="4">
    <source>
        <dbReference type="ARBA" id="ARBA00012565"/>
    </source>
</evidence>
<keyword evidence="7" id="KW-0031">Aminopeptidase</keyword>
<accession>A0A2C9KE70</accession>
<comment type="similarity">
    <text evidence="3">Belongs to the peptidase M17 family.</text>
</comment>
<dbReference type="GO" id="GO:0070006">
    <property type="term" value="F:metalloaminopeptidase activity"/>
    <property type="evidence" value="ECO:0007669"/>
    <property type="project" value="InterPro"/>
</dbReference>
<proteinExistence type="inferred from homology"/>
<comment type="catalytic activity">
    <reaction evidence="19">
        <text>L-cysteinylglycine + H2O = L-cysteine + glycine</text>
        <dbReference type="Rhea" id="RHEA:28783"/>
        <dbReference type="ChEBI" id="CHEBI:15377"/>
        <dbReference type="ChEBI" id="CHEBI:35235"/>
        <dbReference type="ChEBI" id="CHEBI:57305"/>
        <dbReference type="ChEBI" id="CHEBI:61694"/>
    </reaction>
    <physiologicalReaction direction="left-to-right" evidence="19">
        <dbReference type="Rhea" id="RHEA:28784"/>
    </physiologicalReaction>
</comment>
<comment type="catalytic activity">
    <reaction evidence="10">
        <text>an S-substituted L-cysteinylglycine + H2O = an S-substituted L-cysteine + glycine</text>
        <dbReference type="Rhea" id="RHEA:60444"/>
        <dbReference type="ChEBI" id="CHEBI:15377"/>
        <dbReference type="ChEBI" id="CHEBI:57305"/>
        <dbReference type="ChEBI" id="CHEBI:58717"/>
        <dbReference type="ChEBI" id="CHEBI:143103"/>
        <dbReference type="EC" id="3.4.13.23"/>
    </reaction>
    <physiologicalReaction direction="left-to-right" evidence="10">
        <dbReference type="Rhea" id="RHEA:60445"/>
    </physiologicalReaction>
</comment>
<dbReference type="InterPro" id="IPR043472">
    <property type="entry name" value="Macro_dom-like"/>
</dbReference>
<evidence type="ECO:0000313" key="22">
    <source>
        <dbReference type="Proteomes" id="UP000076420"/>
    </source>
</evidence>
<organism evidence="21 22">
    <name type="scientific">Biomphalaria glabrata</name>
    <name type="common">Bloodfluke planorb</name>
    <name type="synonym">Freshwater snail</name>
    <dbReference type="NCBI Taxonomy" id="6526"/>
    <lineage>
        <taxon>Eukaryota</taxon>
        <taxon>Metazoa</taxon>
        <taxon>Spiralia</taxon>
        <taxon>Lophotrochozoa</taxon>
        <taxon>Mollusca</taxon>
        <taxon>Gastropoda</taxon>
        <taxon>Heterobranchia</taxon>
        <taxon>Euthyneura</taxon>
        <taxon>Panpulmonata</taxon>
        <taxon>Hygrophila</taxon>
        <taxon>Lymnaeoidea</taxon>
        <taxon>Planorbidae</taxon>
        <taxon>Biomphalaria</taxon>
    </lineage>
</organism>
<keyword evidence="8" id="KW-0645">Protease</keyword>
<evidence type="ECO:0000256" key="7">
    <source>
        <dbReference type="ARBA" id="ARBA00022438"/>
    </source>
</evidence>
<dbReference type="HAMAP" id="MF_00181">
    <property type="entry name" value="Cytosol_peptidase_M17"/>
    <property type="match status" value="1"/>
</dbReference>
<evidence type="ECO:0000256" key="14">
    <source>
        <dbReference type="ARBA" id="ARBA00030997"/>
    </source>
</evidence>
<dbReference type="SUPFAM" id="SSF53187">
    <property type="entry name" value="Zn-dependent exopeptidases"/>
    <property type="match status" value="1"/>
</dbReference>
<evidence type="ECO:0000256" key="16">
    <source>
        <dbReference type="ARBA" id="ARBA00033172"/>
    </source>
</evidence>
<evidence type="ECO:0000256" key="5">
    <source>
        <dbReference type="ARBA" id="ARBA00012568"/>
    </source>
</evidence>
<dbReference type="EC" id="3.4.13.23" evidence="11"/>
<evidence type="ECO:0000256" key="2">
    <source>
        <dbReference type="ARBA" id="ARBA00001585"/>
    </source>
</evidence>
<dbReference type="PANTHER" id="PTHR11963:SF23">
    <property type="entry name" value="CYTOSOL AMINOPEPTIDASE"/>
    <property type="match status" value="1"/>
</dbReference>
<dbReference type="InterPro" id="IPR011356">
    <property type="entry name" value="Leucine_aapep/pepB"/>
</dbReference>
<dbReference type="InterPro" id="IPR023042">
    <property type="entry name" value="Peptidase_M17_leu_NH2_pept"/>
</dbReference>
<evidence type="ECO:0000256" key="8">
    <source>
        <dbReference type="ARBA" id="ARBA00022670"/>
    </source>
</evidence>
<evidence type="ECO:0000256" key="11">
    <source>
        <dbReference type="ARBA" id="ARBA00023625"/>
    </source>
</evidence>
<protein>
    <recommendedName>
        <fullName evidence="6">Cytosol aminopeptidase</fullName>
        <ecNumber evidence="4">3.4.11.1</ecNumber>
        <ecNumber evidence="5">3.4.11.5</ecNumber>
        <ecNumber evidence="11">3.4.13.23</ecNumber>
    </recommendedName>
    <alternativeName>
        <fullName evidence="14">Cysteinylglycine-S-conjugate dipeptidase</fullName>
    </alternativeName>
    <alternativeName>
        <fullName evidence="15">Leucine aminopeptidase 3</fullName>
    </alternativeName>
    <alternativeName>
        <fullName evidence="16">Leucyl aminopeptidase</fullName>
    </alternativeName>
    <alternativeName>
        <fullName evidence="13">Proline aminopeptidase</fullName>
    </alternativeName>
    <alternativeName>
        <fullName evidence="12">Prolyl aminopeptidase</fullName>
    </alternativeName>
</protein>